<gene>
    <name evidence="2" type="ORF">MF672_038785</name>
</gene>
<dbReference type="EMBL" id="JAKRKC020000002">
    <property type="protein sequence ID" value="MCK2219701.1"/>
    <property type="molecule type" value="Genomic_DNA"/>
</dbReference>
<accession>A0ABT0G516</accession>
<dbReference type="RefSeq" id="WP_242375224.1">
    <property type="nucleotide sequence ID" value="NZ_JAKRKC020000002.1"/>
</dbReference>
<feature type="compositionally biased region" description="Basic and acidic residues" evidence="1">
    <location>
        <begin position="56"/>
        <end position="68"/>
    </location>
</feature>
<name>A0ABT0G516_9ACTN</name>
<organism evidence="2 3">
    <name type="scientific">Actinomadura luzonensis</name>
    <dbReference type="NCBI Taxonomy" id="2805427"/>
    <lineage>
        <taxon>Bacteria</taxon>
        <taxon>Bacillati</taxon>
        <taxon>Actinomycetota</taxon>
        <taxon>Actinomycetes</taxon>
        <taxon>Streptosporangiales</taxon>
        <taxon>Thermomonosporaceae</taxon>
        <taxon>Actinomadura</taxon>
    </lineage>
</organism>
<keyword evidence="3" id="KW-1185">Reference proteome</keyword>
<reference evidence="2 3" key="1">
    <citation type="submission" date="2022-04" db="EMBL/GenBank/DDBJ databases">
        <title>Genome draft of Actinomadura sp. ATCC 31491.</title>
        <authorList>
            <person name="Shi X."/>
            <person name="Du Y."/>
        </authorList>
    </citation>
    <scope>NUCLEOTIDE SEQUENCE [LARGE SCALE GENOMIC DNA]</scope>
    <source>
        <strain evidence="2 3">ATCC 31491</strain>
    </source>
</reference>
<dbReference type="Proteomes" id="UP001317259">
    <property type="component" value="Unassembled WGS sequence"/>
</dbReference>
<evidence type="ECO:0000256" key="1">
    <source>
        <dbReference type="SAM" id="MobiDB-lite"/>
    </source>
</evidence>
<evidence type="ECO:0000313" key="3">
    <source>
        <dbReference type="Proteomes" id="UP001317259"/>
    </source>
</evidence>
<sequence length="117" mass="12808">MKRYIVTGACITHVPVSTAQGRMLVTLYRDAMLPADVPEDRIQHLLDSNLIEEVKGGDAPAEEPKKLETVSGAPASVNARSSKGDLVEYGVAQGDDRGELDAMTRDQLLDRYVRKPE</sequence>
<protein>
    <submittedName>
        <fullName evidence="2">Uncharacterized protein</fullName>
    </submittedName>
</protein>
<proteinExistence type="predicted"/>
<comment type="caution">
    <text evidence="2">The sequence shown here is derived from an EMBL/GenBank/DDBJ whole genome shotgun (WGS) entry which is preliminary data.</text>
</comment>
<evidence type="ECO:0000313" key="2">
    <source>
        <dbReference type="EMBL" id="MCK2219701.1"/>
    </source>
</evidence>
<feature type="region of interest" description="Disordered" evidence="1">
    <location>
        <begin position="56"/>
        <end position="79"/>
    </location>
</feature>